<protein>
    <recommendedName>
        <fullName evidence="2">Small ribosomal subunit protein bS6m</fullName>
    </recommendedName>
    <alternativeName>
        <fullName evidence="3">28S ribosomal protein S6, mitochondrial</fullName>
    </alternativeName>
</protein>
<evidence type="ECO:0000256" key="2">
    <source>
        <dbReference type="ARBA" id="ARBA00035170"/>
    </source>
</evidence>
<dbReference type="InterPro" id="IPR000529">
    <property type="entry name" value="Ribosomal_bS6"/>
</dbReference>
<dbReference type="Gene3D" id="3.30.70.60">
    <property type="match status" value="1"/>
</dbReference>
<comment type="similarity">
    <text evidence="1">Belongs to the bacterial ribosomal protein bS6 family.</text>
</comment>
<dbReference type="FunFam" id="3.30.70.60:FF:000014">
    <property type="entry name" value="28S ribosomal protein S6, mitochondrial"/>
    <property type="match status" value="1"/>
</dbReference>
<dbReference type="AlphaFoldDB" id="A0A9N6ZHH6"/>
<reference evidence="4" key="1">
    <citation type="submission" date="2021-04" db="EMBL/GenBank/DDBJ databases">
        <authorList>
            <person name="Cornetti L."/>
        </authorList>
    </citation>
    <scope>NUCLEOTIDE SEQUENCE</scope>
</reference>
<gene>
    <name evidence="4" type="primary">EOG090X0IQO</name>
</gene>
<organism evidence="4">
    <name type="scientific">Lynceus sp. MCZ IZ 141354</name>
    <dbReference type="NCBI Taxonomy" id="1930659"/>
    <lineage>
        <taxon>Eukaryota</taxon>
        <taxon>Metazoa</taxon>
        <taxon>Ecdysozoa</taxon>
        <taxon>Arthropoda</taxon>
        <taxon>Crustacea</taxon>
        <taxon>Branchiopoda</taxon>
        <taxon>Diplostraca</taxon>
        <taxon>Laevicaudata</taxon>
        <taxon>Lynceidae</taxon>
        <taxon>Lynceus</taxon>
    </lineage>
</organism>
<dbReference type="EMBL" id="OC989283">
    <property type="protein sequence ID" value="CAG4645938.1"/>
    <property type="molecule type" value="Genomic_DNA"/>
</dbReference>
<dbReference type="Pfam" id="PF01250">
    <property type="entry name" value="Ribosomal_S6"/>
    <property type="match status" value="1"/>
</dbReference>
<dbReference type="GO" id="GO:0003735">
    <property type="term" value="F:structural constituent of ribosome"/>
    <property type="evidence" value="ECO:0007669"/>
    <property type="project" value="InterPro"/>
</dbReference>
<dbReference type="PANTHER" id="PTHR21011:SF1">
    <property type="entry name" value="SMALL RIBOSOMAL SUBUNIT PROTEIN BS6M"/>
    <property type="match status" value="1"/>
</dbReference>
<proteinExistence type="inferred from homology"/>
<evidence type="ECO:0000313" key="4">
    <source>
        <dbReference type="EMBL" id="CAG4645938.1"/>
    </source>
</evidence>
<dbReference type="GO" id="GO:0070181">
    <property type="term" value="F:small ribosomal subunit rRNA binding"/>
    <property type="evidence" value="ECO:0007669"/>
    <property type="project" value="TreeGrafter"/>
</dbReference>
<dbReference type="GO" id="GO:0005763">
    <property type="term" value="C:mitochondrial small ribosomal subunit"/>
    <property type="evidence" value="ECO:0007669"/>
    <property type="project" value="TreeGrafter"/>
</dbReference>
<sequence length="148" mass="17103">MPLYEAALIIRMMSKPDLVSTIKRAADNILNRGGILQKFQSSKTQQLPYTMIANDAKHKTGHYVFITFNAPPAVVEDVNDELQRDLDIIRGSILRVEKPSPFSCTLEEELQPPAYRKEVQEMLAEIEKKKKVFFKRNTPNLDYYPFQK</sequence>
<accession>A0A9N6ZHH6</accession>
<dbReference type="InterPro" id="IPR014717">
    <property type="entry name" value="Transl_elong_EF1B/ribsomal_bS6"/>
</dbReference>
<name>A0A9N6ZHH6_9CRUS</name>
<dbReference type="GO" id="GO:0006412">
    <property type="term" value="P:translation"/>
    <property type="evidence" value="ECO:0007669"/>
    <property type="project" value="InterPro"/>
</dbReference>
<evidence type="ECO:0000256" key="1">
    <source>
        <dbReference type="ARBA" id="ARBA00009512"/>
    </source>
</evidence>
<dbReference type="PANTHER" id="PTHR21011">
    <property type="entry name" value="MITOCHONDRIAL 28S RIBOSOMAL PROTEIN S6"/>
    <property type="match status" value="1"/>
</dbReference>
<dbReference type="InterPro" id="IPR035980">
    <property type="entry name" value="Ribosomal_bS6_sf"/>
</dbReference>
<dbReference type="CDD" id="cd15465">
    <property type="entry name" value="bS6_mito"/>
    <property type="match status" value="1"/>
</dbReference>
<evidence type="ECO:0000256" key="3">
    <source>
        <dbReference type="ARBA" id="ARBA00035365"/>
    </source>
</evidence>
<dbReference type="SUPFAM" id="SSF54995">
    <property type="entry name" value="Ribosomal protein S6"/>
    <property type="match status" value="1"/>
</dbReference>